<name>A0A9P0TR41_PIEBR</name>
<evidence type="ECO:0000259" key="11">
    <source>
        <dbReference type="Pfam" id="PF10243"/>
    </source>
</evidence>
<evidence type="ECO:0000256" key="2">
    <source>
        <dbReference type="ARBA" id="ARBA00004430"/>
    </source>
</evidence>
<feature type="region of interest" description="Disordered" evidence="10">
    <location>
        <begin position="358"/>
        <end position="382"/>
    </location>
</feature>
<evidence type="ECO:0000256" key="4">
    <source>
        <dbReference type="ARBA" id="ARBA00022794"/>
    </source>
</evidence>
<feature type="compositionally biased region" description="Basic and acidic residues" evidence="10">
    <location>
        <begin position="333"/>
        <end position="344"/>
    </location>
</feature>
<dbReference type="InterPro" id="IPR041476">
    <property type="entry name" value="TRAF3IP1_C"/>
</dbReference>
<protein>
    <recommendedName>
        <fullName evidence="9">TRAF3-interacting protein 1</fullName>
    </recommendedName>
</protein>
<keyword evidence="7" id="KW-0966">Cell projection</keyword>
<dbReference type="GO" id="GO:0030992">
    <property type="term" value="C:intraciliary transport particle B"/>
    <property type="evidence" value="ECO:0007669"/>
    <property type="project" value="TreeGrafter"/>
</dbReference>
<dbReference type="Gene3D" id="1.10.418.50">
    <property type="entry name" value="Microtubule-binding protein MIP-T3"/>
    <property type="match status" value="1"/>
</dbReference>
<feature type="compositionally biased region" description="Basic and acidic residues" evidence="10">
    <location>
        <begin position="181"/>
        <end position="192"/>
    </location>
</feature>
<dbReference type="GO" id="GO:0048731">
    <property type="term" value="P:system development"/>
    <property type="evidence" value="ECO:0007669"/>
    <property type="project" value="UniProtKB-ARBA"/>
</dbReference>
<dbReference type="GO" id="GO:0005930">
    <property type="term" value="C:axoneme"/>
    <property type="evidence" value="ECO:0007669"/>
    <property type="project" value="UniProtKB-SubCell"/>
</dbReference>
<dbReference type="AlphaFoldDB" id="A0A9P0TR41"/>
<feature type="domain" description="TRAF3-interacting protein 1 C-terminal" evidence="12">
    <location>
        <begin position="435"/>
        <end position="576"/>
    </location>
</feature>
<evidence type="ECO:0000256" key="6">
    <source>
        <dbReference type="ARBA" id="ARBA00023212"/>
    </source>
</evidence>
<organism evidence="13 14">
    <name type="scientific">Pieris brassicae</name>
    <name type="common">White butterfly</name>
    <name type="synonym">Large white butterfly</name>
    <dbReference type="NCBI Taxonomy" id="7116"/>
    <lineage>
        <taxon>Eukaryota</taxon>
        <taxon>Metazoa</taxon>
        <taxon>Ecdysozoa</taxon>
        <taxon>Arthropoda</taxon>
        <taxon>Hexapoda</taxon>
        <taxon>Insecta</taxon>
        <taxon>Pterygota</taxon>
        <taxon>Neoptera</taxon>
        <taxon>Endopterygota</taxon>
        <taxon>Lepidoptera</taxon>
        <taxon>Glossata</taxon>
        <taxon>Ditrysia</taxon>
        <taxon>Papilionoidea</taxon>
        <taxon>Pieridae</taxon>
        <taxon>Pierinae</taxon>
        <taxon>Pieris</taxon>
    </lineage>
</organism>
<evidence type="ECO:0000256" key="1">
    <source>
        <dbReference type="ARBA" id="ARBA00004120"/>
    </source>
</evidence>
<evidence type="ECO:0000313" key="14">
    <source>
        <dbReference type="Proteomes" id="UP001152562"/>
    </source>
</evidence>
<dbReference type="Pfam" id="PF17749">
    <property type="entry name" value="MIP-T3_C"/>
    <property type="match status" value="1"/>
</dbReference>
<feature type="compositionally biased region" description="Low complexity" evidence="10">
    <location>
        <begin position="360"/>
        <end position="373"/>
    </location>
</feature>
<feature type="region of interest" description="Disordered" evidence="10">
    <location>
        <begin position="324"/>
        <end position="344"/>
    </location>
</feature>
<dbReference type="EMBL" id="CALOZG010000020">
    <property type="protein sequence ID" value="CAH4031875.1"/>
    <property type="molecule type" value="Genomic_DNA"/>
</dbReference>
<keyword evidence="6" id="KW-0206">Cytoskeleton</keyword>
<dbReference type="GO" id="GO:0036064">
    <property type="term" value="C:ciliary basal body"/>
    <property type="evidence" value="ECO:0007669"/>
    <property type="project" value="TreeGrafter"/>
</dbReference>
<keyword evidence="4" id="KW-0970">Cilium biogenesis/degradation</keyword>
<evidence type="ECO:0000313" key="13">
    <source>
        <dbReference type="EMBL" id="CAH4031875.1"/>
    </source>
</evidence>
<dbReference type="Pfam" id="PF10243">
    <property type="entry name" value="MIP-T3"/>
    <property type="match status" value="1"/>
</dbReference>
<comment type="caution">
    <text evidence="13">The sequence shown here is derived from an EMBL/GenBank/DDBJ whole genome shotgun (WGS) entry which is preliminary data.</text>
</comment>
<dbReference type="PANTHER" id="PTHR31363:SF0">
    <property type="entry name" value="TRAF3-INTERACTING PROTEIN 1"/>
    <property type="match status" value="1"/>
</dbReference>
<keyword evidence="14" id="KW-1185">Reference proteome</keyword>
<dbReference type="PANTHER" id="PTHR31363">
    <property type="entry name" value="TRAF3-INTERACTING PROTEIN 1"/>
    <property type="match status" value="1"/>
</dbReference>
<evidence type="ECO:0000256" key="8">
    <source>
        <dbReference type="ARBA" id="ARBA00043971"/>
    </source>
</evidence>
<comment type="similarity">
    <text evidence="8">Belongs to the TRAF3IP1 family.</text>
</comment>
<dbReference type="InterPro" id="IPR040468">
    <property type="entry name" value="TRAF3IP1_N"/>
</dbReference>
<proteinExistence type="inferred from homology"/>
<dbReference type="InterPro" id="IPR042576">
    <property type="entry name" value="TRAF3IP1_N_sf"/>
</dbReference>
<gene>
    <name evidence="13" type="ORF">PIBRA_LOCUS8331</name>
</gene>
<accession>A0A9P0TR41</accession>
<sequence>MEKELDLSIIKATQLSLGKYVKRPPLSDKLLKKPPFRFLHDIVTSVLKSTGFFEGLFEDHELKSDNVKDREAKITFLNKVIYVISKTVGKELNVKPSKIVAGQEPEKTNELLQCLAEALDKKLTSEDAVRSSREATTSKDTVRSSRKATDDKKNVSKEKEISKSKTKTEKNGTTSNKRIKIKENNTKQKPDSSKNISQQILTDAKDVKGKKHKVLHDNNIKENINEIVPRNDNHYNISPFKETLPLAETLQNDNIDAISDKNSSNEGQENVNSEFIEFSESDISIYPKTKKEIQSGENGVNSNNYEPVNPEKNEVEKISDRSFNENSGVTDYSDIKGKGEPESYKNMEISNSSIENYITSNRPSSVRPSSTRPGAPKVRDKQDYRNLPDAENIVIGKVNIISENILQEEDEESTLVIENYTDDIKSHHTHDYVLDQHGHLVQQILDSQKEFTQVNKTEIDWTSGSQKTRDDFSREVEQIRFNVQALSRVANPLGKILDHIQEDVEVMRQELSQWLLIFNETTKKLLIQKALNEEIIAPLRIKTTQLDMDISEKYKKIDNMKIIVYKNNTKIDKLLANEHIK</sequence>
<keyword evidence="5" id="KW-0175">Coiled coil</keyword>
<comment type="subcellular location">
    <subcellularLocation>
        <location evidence="2">Cytoplasm</location>
        <location evidence="2">Cytoskeleton</location>
        <location evidence="2">Cilium axoneme</location>
    </subcellularLocation>
    <subcellularLocation>
        <location evidence="1">Cytoplasm</location>
        <location evidence="1">Cytoskeleton</location>
        <location evidence="1">Cilium basal body</location>
    </subcellularLocation>
</comment>
<feature type="region of interest" description="Disordered" evidence="10">
    <location>
        <begin position="125"/>
        <end position="197"/>
    </location>
</feature>
<dbReference type="GO" id="GO:0048513">
    <property type="term" value="P:animal organ development"/>
    <property type="evidence" value="ECO:0007669"/>
    <property type="project" value="UniProtKB-ARBA"/>
</dbReference>
<reference evidence="13" key="1">
    <citation type="submission" date="2022-05" db="EMBL/GenBank/DDBJ databases">
        <authorList>
            <person name="Okamura Y."/>
        </authorList>
    </citation>
    <scope>NUCLEOTIDE SEQUENCE</scope>
</reference>
<evidence type="ECO:0000256" key="5">
    <source>
        <dbReference type="ARBA" id="ARBA00023054"/>
    </source>
</evidence>
<dbReference type="InterPro" id="IPR018799">
    <property type="entry name" value="TRAF3IP1"/>
</dbReference>
<evidence type="ECO:0000256" key="3">
    <source>
        <dbReference type="ARBA" id="ARBA00022490"/>
    </source>
</evidence>
<dbReference type="Proteomes" id="UP001152562">
    <property type="component" value="Unassembled WGS sequence"/>
</dbReference>
<dbReference type="GO" id="GO:0008017">
    <property type="term" value="F:microtubule binding"/>
    <property type="evidence" value="ECO:0007669"/>
    <property type="project" value="InterPro"/>
</dbReference>
<dbReference type="GO" id="GO:0060271">
    <property type="term" value="P:cilium assembly"/>
    <property type="evidence" value="ECO:0007669"/>
    <property type="project" value="TreeGrafter"/>
</dbReference>
<evidence type="ECO:0000259" key="12">
    <source>
        <dbReference type="Pfam" id="PF17749"/>
    </source>
</evidence>
<dbReference type="GO" id="GO:0042073">
    <property type="term" value="P:intraciliary transport"/>
    <property type="evidence" value="ECO:0007669"/>
    <property type="project" value="TreeGrafter"/>
</dbReference>
<feature type="domain" description="TRAF3-interacting protein 1 N-terminal" evidence="11">
    <location>
        <begin position="10"/>
        <end position="118"/>
    </location>
</feature>
<evidence type="ECO:0000256" key="7">
    <source>
        <dbReference type="ARBA" id="ARBA00023273"/>
    </source>
</evidence>
<dbReference type="GO" id="GO:0070507">
    <property type="term" value="P:regulation of microtubule cytoskeleton organization"/>
    <property type="evidence" value="ECO:0007669"/>
    <property type="project" value="TreeGrafter"/>
</dbReference>
<evidence type="ECO:0000256" key="9">
    <source>
        <dbReference type="ARBA" id="ARBA00070492"/>
    </source>
</evidence>
<keyword evidence="3" id="KW-0963">Cytoplasm</keyword>
<evidence type="ECO:0000256" key="10">
    <source>
        <dbReference type="SAM" id="MobiDB-lite"/>
    </source>
</evidence>
<feature type="compositionally biased region" description="Basic and acidic residues" evidence="10">
    <location>
        <begin position="125"/>
        <end position="170"/>
    </location>
</feature>
<dbReference type="FunFam" id="1.10.418.50:FF:000001">
    <property type="entry name" value="TRAF3-interacting protein 1 isoform X1"/>
    <property type="match status" value="1"/>
</dbReference>